<feature type="chain" id="PRO_5003327146" description="MxaD protein" evidence="1">
    <location>
        <begin position="23"/>
        <end position="165"/>
    </location>
</feature>
<protein>
    <recommendedName>
        <fullName evidence="4">MxaD protein</fullName>
    </recommendedName>
</protein>
<evidence type="ECO:0000313" key="2">
    <source>
        <dbReference type="EMBL" id="EGK72045.1"/>
    </source>
</evidence>
<evidence type="ECO:0000313" key="3">
    <source>
        <dbReference type="Proteomes" id="UP000005019"/>
    </source>
</evidence>
<dbReference type="eggNOG" id="COG3832">
    <property type="taxonomic scope" value="Bacteria"/>
</dbReference>
<feature type="signal peptide" evidence="1">
    <location>
        <begin position="1"/>
        <end position="22"/>
    </location>
</feature>
<dbReference type="PANTHER" id="PTHR39332:SF7">
    <property type="entry name" value="SRPBCC FAMILY PROTEIN"/>
    <property type="match status" value="1"/>
</dbReference>
<gene>
    <name evidence="2" type="ORF">METUNv1_01823</name>
</gene>
<dbReference type="STRING" id="1000565.METUNv1_01823"/>
<dbReference type="RefSeq" id="WP_008060955.1">
    <property type="nucleotide sequence ID" value="NZ_AFHG01000044.1"/>
</dbReference>
<evidence type="ECO:0000256" key="1">
    <source>
        <dbReference type="SAM" id="SignalP"/>
    </source>
</evidence>
<dbReference type="AlphaFoldDB" id="F5RBM3"/>
<dbReference type="EMBL" id="AFHG01000044">
    <property type="protein sequence ID" value="EGK72045.1"/>
    <property type="molecule type" value="Genomic_DNA"/>
</dbReference>
<reference evidence="2 3" key="1">
    <citation type="journal article" date="2011" name="J. Bacteriol.">
        <title>Genome sequence of Methyloversatilis universalis FAM5T, a methylotrophic representative of the order Rhodocyclales.</title>
        <authorList>
            <person name="Kittichotirat W."/>
            <person name="Good N.M."/>
            <person name="Hall R."/>
            <person name="Bringel F."/>
            <person name="Lajus A."/>
            <person name="Medigue C."/>
            <person name="Smalley N.E."/>
            <person name="Beck D."/>
            <person name="Bumgarner R."/>
            <person name="Vuilleumier S."/>
            <person name="Kalyuzhnaya M.G."/>
        </authorList>
    </citation>
    <scope>NUCLEOTIDE SEQUENCE [LARGE SCALE GENOMIC DNA]</scope>
    <source>
        <strain evidence="3">ATCC BAA-1314 / JCM 13912 / FAM5</strain>
    </source>
</reference>
<keyword evidence="3" id="KW-1185">Reference proteome</keyword>
<dbReference type="SUPFAM" id="SSF55961">
    <property type="entry name" value="Bet v1-like"/>
    <property type="match status" value="1"/>
</dbReference>
<sequence length="165" mass="16997">MNTLRNTIITTALLLGSAAASAAGALSVQREATVDAAPATAWKLVGNFNGLDVWHPAVTASSMKGTGTKAGATRVLTLGNGALIKEKLTAYSATQRSYTYAITESPLPVKNYSSTIKVSPAEGGKSLITWQSTFDASGASDDEAVKTMQGVYDAGLGRLGATLKK</sequence>
<keyword evidence="1" id="KW-0732">Signal</keyword>
<name>F5RBM3_METUF</name>
<dbReference type="InterPro" id="IPR019587">
    <property type="entry name" value="Polyketide_cyclase/dehydratase"/>
</dbReference>
<dbReference type="Gene3D" id="3.30.530.20">
    <property type="match status" value="1"/>
</dbReference>
<organism evidence="2 3">
    <name type="scientific">Methyloversatilis universalis (strain ATCC BAA-1314 / DSM 25237 / JCM 13912 / CCUG 52030 / FAM5)</name>
    <dbReference type="NCBI Taxonomy" id="1000565"/>
    <lineage>
        <taxon>Bacteria</taxon>
        <taxon>Pseudomonadati</taxon>
        <taxon>Pseudomonadota</taxon>
        <taxon>Betaproteobacteria</taxon>
        <taxon>Nitrosomonadales</taxon>
        <taxon>Sterolibacteriaceae</taxon>
        <taxon>Methyloversatilis</taxon>
    </lineage>
</organism>
<dbReference type="PANTHER" id="PTHR39332">
    <property type="entry name" value="BLL4707 PROTEIN"/>
    <property type="match status" value="1"/>
</dbReference>
<dbReference type="OrthoDB" id="1364128at2"/>
<dbReference type="Pfam" id="PF10604">
    <property type="entry name" value="Polyketide_cyc2"/>
    <property type="match status" value="1"/>
</dbReference>
<dbReference type="CDD" id="cd07821">
    <property type="entry name" value="PYR_PYL_RCAR_like"/>
    <property type="match status" value="1"/>
</dbReference>
<proteinExistence type="predicted"/>
<comment type="caution">
    <text evidence="2">The sequence shown here is derived from an EMBL/GenBank/DDBJ whole genome shotgun (WGS) entry which is preliminary data.</text>
</comment>
<evidence type="ECO:0008006" key="4">
    <source>
        <dbReference type="Google" id="ProtNLM"/>
    </source>
</evidence>
<dbReference type="Proteomes" id="UP000005019">
    <property type="component" value="Unassembled WGS sequence"/>
</dbReference>
<accession>F5RBM3</accession>
<dbReference type="InterPro" id="IPR023393">
    <property type="entry name" value="START-like_dom_sf"/>
</dbReference>